<dbReference type="Gene3D" id="3.30.420.150">
    <property type="entry name" value="Exopolyphosphatase. Domain 2"/>
    <property type="match status" value="1"/>
</dbReference>
<dbReference type="Gene3D" id="3.30.420.40">
    <property type="match status" value="1"/>
</dbReference>
<proteinExistence type="predicted"/>
<dbReference type="STRING" id="28034.BFX07_06380"/>
<evidence type="ECO:0000259" key="1">
    <source>
        <dbReference type="Pfam" id="PF02541"/>
    </source>
</evidence>
<evidence type="ECO:0000313" key="3">
    <source>
        <dbReference type="Proteomes" id="UP000192660"/>
    </source>
</evidence>
<dbReference type="Pfam" id="PF02541">
    <property type="entry name" value="Ppx-GppA"/>
    <property type="match status" value="1"/>
</dbReference>
<sequence length="251" mass="27818">MSAIAVLKIGSTTTALLIANNLSTPIVYEQSVVNLFAKDAPVQLDQTLARFTQLADQFHCPRRLAAGGEAIRQLPHLATSIHRWGWPLWPIDGQMEGHLTWFAVKALEPQMDWIIDIGGGSTEFASSQHIISLPIGAATTPRPLEWPQDIHAEEPYVVGGTAHALSLLIGQRVMPLTDIESVAEHIISHPERLNFMDPVRKAIFPNGLKVIQEIMRHYRWSKVTYSPYGFLQGIWLACALGKDQETGTSDL</sequence>
<dbReference type="AlphaFoldDB" id="A0A1W1WMZ0"/>
<gene>
    <name evidence="2" type="ORF">SAMN00768000_3205</name>
</gene>
<feature type="domain" description="Ppx/GppA phosphatase N-terminal" evidence="1">
    <location>
        <begin position="34"/>
        <end position="139"/>
    </location>
</feature>
<dbReference type="SUPFAM" id="SSF53067">
    <property type="entry name" value="Actin-like ATPase domain"/>
    <property type="match status" value="2"/>
</dbReference>
<reference evidence="3" key="1">
    <citation type="submission" date="2017-04" db="EMBL/GenBank/DDBJ databases">
        <authorList>
            <person name="Varghese N."/>
            <person name="Submissions S."/>
        </authorList>
    </citation>
    <scope>NUCLEOTIDE SEQUENCE [LARGE SCALE GENOMIC DNA]</scope>
    <source>
        <strain evidence="3">DSM 9293</strain>
    </source>
</reference>
<dbReference type="RefSeq" id="WP_020374874.1">
    <property type="nucleotide sequence ID" value="NZ_FWWY01000001.1"/>
</dbReference>
<name>A0A1W1WMZ0_SULTA</name>
<dbReference type="Proteomes" id="UP000192660">
    <property type="component" value="Unassembled WGS sequence"/>
</dbReference>
<keyword evidence="3" id="KW-1185">Reference proteome</keyword>
<evidence type="ECO:0000313" key="2">
    <source>
        <dbReference type="EMBL" id="SMC07103.1"/>
    </source>
</evidence>
<organism evidence="2 3">
    <name type="scientific">Sulfobacillus thermosulfidooxidans (strain DSM 9293 / VKM B-1269 / AT-1)</name>
    <dbReference type="NCBI Taxonomy" id="929705"/>
    <lineage>
        <taxon>Bacteria</taxon>
        <taxon>Bacillati</taxon>
        <taxon>Bacillota</taxon>
        <taxon>Clostridia</taxon>
        <taxon>Eubacteriales</taxon>
        <taxon>Clostridiales Family XVII. Incertae Sedis</taxon>
        <taxon>Sulfobacillus</taxon>
    </lineage>
</organism>
<dbReference type="InterPro" id="IPR003695">
    <property type="entry name" value="Ppx_GppA_N"/>
</dbReference>
<accession>A0A1W1WMZ0</accession>
<protein>
    <submittedName>
        <fullName evidence="2">Ppx/GppA phosphatase family protein</fullName>
    </submittedName>
</protein>
<dbReference type="EMBL" id="FWWY01000001">
    <property type="protein sequence ID" value="SMC07103.1"/>
    <property type="molecule type" value="Genomic_DNA"/>
</dbReference>
<dbReference type="OrthoDB" id="9807195at2"/>
<dbReference type="InterPro" id="IPR043129">
    <property type="entry name" value="ATPase_NBD"/>
</dbReference>